<evidence type="ECO:0000256" key="2">
    <source>
        <dbReference type="SAM" id="Phobius"/>
    </source>
</evidence>
<sequence length="283" mass="32545">MTKKKKDINLDNELNENLEDVTIEEIDKDMEDFYIDDEKIENIKYNFDKERLIKDAIDKAEKDMTKSKIKKKYIKIAASIVVLISIGVYSPALAYRIPPVMKVLEKINDTLKIDEISASLEIDTIIPKAVVENNKIHFVKITRYKVDKTKENKESKDDNKGSDNKENNNEGSNGKNIVYDEYGVVNFIHQMSNQIINPADGKKFGVIKITPQNIEIALNSIKNINNDEARDYLNKALRKWQNGDFNNAVEVHNYVWHMLGGEIGIASSLDEEEINKIKAQYFK</sequence>
<protein>
    <submittedName>
        <fullName evidence="3">DUF6241 domain-containing protein</fullName>
    </submittedName>
</protein>
<comment type="caution">
    <text evidence="3">The sequence shown here is derived from an EMBL/GenBank/DDBJ whole genome shotgun (WGS) entry which is preliminary data.</text>
</comment>
<proteinExistence type="predicted"/>
<feature type="region of interest" description="Disordered" evidence="1">
    <location>
        <begin position="150"/>
        <end position="174"/>
    </location>
</feature>
<dbReference type="InterPro" id="IPR046208">
    <property type="entry name" value="DUF6241"/>
</dbReference>
<evidence type="ECO:0000313" key="4">
    <source>
        <dbReference type="Proteomes" id="UP001140817"/>
    </source>
</evidence>
<dbReference type="Pfam" id="PF19754">
    <property type="entry name" value="DUF6241"/>
    <property type="match status" value="1"/>
</dbReference>
<feature type="transmembrane region" description="Helical" evidence="2">
    <location>
        <begin position="73"/>
        <end position="95"/>
    </location>
</feature>
<dbReference type="RefSeq" id="WP_074080228.1">
    <property type="nucleotide sequence ID" value="NZ_JANKBY010000066.1"/>
</dbReference>
<name>A0A9X2MAG8_9FIRM</name>
<accession>A0A9X2MAG8</accession>
<gene>
    <name evidence="3" type="ORF">NSA58_07420</name>
</gene>
<evidence type="ECO:0000313" key="3">
    <source>
        <dbReference type="EMBL" id="MCR1822611.1"/>
    </source>
</evidence>
<evidence type="ECO:0000256" key="1">
    <source>
        <dbReference type="SAM" id="MobiDB-lite"/>
    </source>
</evidence>
<keyword evidence="2" id="KW-0812">Transmembrane</keyword>
<organism evidence="3 4">
    <name type="scientific">Terrisporobacter muris</name>
    <dbReference type="NCBI Taxonomy" id="2963284"/>
    <lineage>
        <taxon>Bacteria</taxon>
        <taxon>Bacillati</taxon>
        <taxon>Bacillota</taxon>
        <taxon>Clostridia</taxon>
        <taxon>Peptostreptococcales</taxon>
        <taxon>Peptostreptococcaceae</taxon>
        <taxon>Terrisporobacter</taxon>
    </lineage>
</organism>
<reference evidence="3" key="1">
    <citation type="submission" date="2022-07" db="EMBL/GenBank/DDBJ databases">
        <title>Enhanced cultured diversity of the mouse gut microbiota enables custom-made synthetic communities.</title>
        <authorList>
            <person name="Afrizal A."/>
        </authorList>
    </citation>
    <scope>NUCLEOTIDE SEQUENCE</scope>
    <source>
        <strain evidence="3">DSM 29186</strain>
    </source>
</reference>
<keyword evidence="2" id="KW-1133">Transmembrane helix</keyword>
<keyword evidence="4" id="KW-1185">Reference proteome</keyword>
<dbReference type="EMBL" id="JANKBY010000066">
    <property type="protein sequence ID" value="MCR1822611.1"/>
    <property type="molecule type" value="Genomic_DNA"/>
</dbReference>
<keyword evidence="2" id="KW-0472">Membrane</keyword>
<feature type="compositionally biased region" description="Basic and acidic residues" evidence="1">
    <location>
        <begin position="150"/>
        <end position="168"/>
    </location>
</feature>
<dbReference type="Proteomes" id="UP001140817">
    <property type="component" value="Unassembled WGS sequence"/>
</dbReference>
<dbReference type="AlphaFoldDB" id="A0A9X2MAG8"/>